<accession>A0A8J6N8Y8</accession>
<evidence type="ECO:0000256" key="2">
    <source>
        <dbReference type="ARBA" id="ARBA00051722"/>
    </source>
</evidence>
<protein>
    <recommendedName>
        <fullName evidence="1">protein-tyrosine-phosphatase</fullName>
        <ecNumber evidence="1">3.1.3.48</ecNumber>
    </recommendedName>
</protein>
<reference evidence="4 5" key="1">
    <citation type="submission" date="2020-08" db="EMBL/GenBank/DDBJ databases">
        <title>Bridging the membrane lipid divide: bacteria of the FCB group superphylum have the potential to synthesize archaeal ether lipids.</title>
        <authorList>
            <person name="Villanueva L."/>
            <person name="Von Meijenfeldt F.A.B."/>
            <person name="Westbye A.B."/>
            <person name="Yadav S."/>
            <person name="Hopmans E.C."/>
            <person name="Dutilh B.E."/>
            <person name="Sinninghe Damste J.S."/>
        </authorList>
    </citation>
    <scope>NUCLEOTIDE SEQUENCE [LARGE SCALE GENOMIC DNA]</scope>
    <source>
        <strain evidence="4">NIOZ-UU82</strain>
    </source>
</reference>
<gene>
    <name evidence="4" type="ORF">H8E80_08115</name>
</gene>
<evidence type="ECO:0000256" key="1">
    <source>
        <dbReference type="ARBA" id="ARBA00013064"/>
    </source>
</evidence>
<dbReference type="AlphaFoldDB" id="A0A8J6N8Y8"/>
<dbReference type="EC" id="3.1.3.48" evidence="1"/>
<name>A0A8J6N8Y8_9BACT</name>
<proteinExistence type="predicted"/>
<dbReference type="InterPro" id="IPR023485">
    <property type="entry name" value="Ptyr_pPase"/>
</dbReference>
<dbReference type="Gene3D" id="3.40.50.2300">
    <property type="match status" value="1"/>
</dbReference>
<dbReference type="PANTHER" id="PTHR11717:SF31">
    <property type="entry name" value="LOW MOLECULAR WEIGHT PROTEIN-TYROSINE-PHOSPHATASE ETP-RELATED"/>
    <property type="match status" value="1"/>
</dbReference>
<evidence type="ECO:0000313" key="4">
    <source>
        <dbReference type="EMBL" id="MBC8199991.1"/>
    </source>
</evidence>
<dbReference type="GO" id="GO:0004725">
    <property type="term" value="F:protein tyrosine phosphatase activity"/>
    <property type="evidence" value="ECO:0007669"/>
    <property type="project" value="UniProtKB-EC"/>
</dbReference>
<evidence type="ECO:0000313" key="5">
    <source>
        <dbReference type="Proteomes" id="UP000603545"/>
    </source>
</evidence>
<evidence type="ECO:0000259" key="3">
    <source>
        <dbReference type="SMART" id="SM00226"/>
    </source>
</evidence>
<dbReference type="Pfam" id="PF01451">
    <property type="entry name" value="LMWPc"/>
    <property type="match status" value="1"/>
</dbReference>
<dbReference type="Proteomes" id="UP000603545">
    <property type="component" value="Unassembled WGS sequence"/>
</dbReference>
<dbReference type="PANTHER" id="PTHR11717">
    <property type="entry name" value="LOW MOLECULAR WEIGHT PROTEIN TYROSINE PHOSPHATASE"/>
    <property type="match status" value="1"/>
</dbReference>
<comment type="catalytic activity">
    <reaction evidence="2">
        <text>O-phospho-L-tyrosyl-[protein] + H2O = L-tyrosyl-[protein] + phosphate</text>
        <dbReference type="Rhea" id="RHEA:10684"/>
        <dbReference type="Rhea" id="RHEA-COMP:10136"/>
        <dbReference type="Rhea" id="RHEA-COMP:20101"/>
        <dbReference type="ChEBI" id="CHEBI:15377"/>
        <dbReference type="ChEBI" id="CHEBI:43474"/>
        <dbReference type="ChEBI" id="CHEBI:46858"/>
        <dbReference type="ChEBI" id="CHEBI:61978"/>
        <dbReference type="EC" id="3.1.3.48"/>
    </reaction>
</comment>
<dbReference type="SUPFAM" id="SSF52788">
    <property type="entry name" value="Phosphotyrosine protein phosphatases I"/>
    <property type="match status" value="1"/>
</dbReference>
<dbReference type="InterPro" id="IPR050438">
    <property type="entry name" value="LMW_PTPase"/>
</dbReference>
<organism evidence="4 5">
    <name type="scientific">Candidatus Desulfaltia bathyphila</name>
    <dbReference type="NCBI Taxonomy" id="2841697"/>
    <lineage>
        <taxon>Bacteria</taxon>
        <taxon>Pseudomonadati</taxon>
        <taxon>Thermodesulfobacteriota</taxon>
        <taxon>Desulfobacteria</taxon>
        <taxon>Desulfobacterales</taxon>
        <taxon>Desulfobacterales incertae sedis</taxon>
        <taxon>Candidatus Desulfaltia</taxon>
    </lineage>
</organism>
<feature type="domain" description="Phosphotyrosine protein phosphatase I" evidence="3">
    <location>
        <begin position="1"/>
        <end position="134"/>
    </location>
</feature>
<dbReference type="SMART" id="SM00226">
    <property type="entry name" value="LMWPc"/>
    <property type="match status" value="1"/>
</dbReference>
<dbReference type="InterPro" id="IPR036196">
    <property type="entry name" value="Ptyr_pPase_sf"/>
</dbReference>
<sequence length="136" mass="15399">MAERIFRKKSEENGRGDIEVSSASFINMEGAPADSKAVDILEGKGFDGYGHRSRLLTEDMVAGADKIIVMESIQKEMIIDKYPDAEDKIYLLKSFSGDVDRPNDNIKDPYGLSSYHYRLCFAEIYMAIERLCKKCI</sequence>
<comment type="caution">
    <text evidence="4">The sequence shown here is derived from an EMBL/GenBank/DDBJ whole genome shotgun (WGS) entry which is preliminary data.</text>
</comment>
<dbReference type="EMBL" id="JACNLL010000073">
    <property type="protein sequence ID" value="MBC8199991.1"/>
    <property type="molecule type" value="Genomic_DNA"/>
</dbReference>